<evidence type="ECO:0008006" key="4">
    <source>
        <dbReference type="Google" id="ProtNLM"/>
    </source>
</evidence>
<keyword evidence="1" id="KW-0812">Transmembrane</keyword>
<evidence type="ECO:0000313" key="2">
    <source>
        <dbReference type="EMBL" id="SDC48352.1"/>
    </source>
</evidence>
<feature type="transmembrane region" description="Helical" evidence="1">
    <location>
        <begin position="6"/>
        <end position="22"/>
    </location>
</feature>
<dbReference type="OrthoDB" id="6400719at2"/>
<feature type="transmembrane region" description="Helical" evidence="1">
    <location>
        <begin position="66"/>
        <end position="86"/>
    </location>
</feature>
<proteinExistence type="predicted"/>
<name>A0A1G6LYJ9_NIADE</name>
<protein>
    <recommendedName>
        <fullName evidence="4">Import component protein</fullName>
    </recommendedName>
</protein>
<sequence length="108" mass="12013">MSNKELSVVSYLTIFGWLYAYIKGKEQADSLLKYHLRQFFGLFLLALVVNIVITVLIRMVPGVGPLSYLSGIVFLVLWVFGLLNAVNGVEKSIPLVGKLFEGKFAFIG</sequence>
<dbReference type="Proteomes" id="UP000198757">
    <property type="component" value="Unassembled WGS sequence"/>
</dbReference>
<keyword evidence="1" id="KW-0472">Membrane</keyword>
<dbReference type="RefSeq" id="WP_090389099.1">
    <property type="nucleotide sequence ID" value="NZ_FMZO01000002.1"/>
</dbReference>
<evidence type="ECO:0000313" key="3">
    <source>
        <dbReference type="Proteomes" id="UP000198757"/>
    </source>
</evidence>
<evidence type="ECO:0000256" key="1">
    <source>
        <dbReference type="SAM" id="Phobius"/>
    </source>
</evidence>
<feature type="transmembrane region" description="Helical" evidence="1">
    <location>
        <begin position="42"/>
        <end position="60"/>
    </location>
</feature>
<keyword evidence="1" id="KW-1133">Transmembrane helix</keyword>
<dbReference type="EMBL" id="FMZO01000002">
    <property type="protein sequence ID" value="SDC48352.1"/>
    <property type="molecule type" value="Genomic_DNA"/>
</dbReference>
<organism evidence="2 3">
    <name type="scientific">Niabella drilacis (strain DSM 25811 / CCM 8410 / CCUG 62505 / LMG 26954 / E90)</name>
    <dbReference type="NCBI Taxonomy" id="1285928"/>
    <lineage>
        <taxon>Bacteria</taxon>
        <taxon>Pseudomonadati</taxon>
        <taxon>Bacteroidota</taxon>
        <taxon>Chitinophagia</taxon>
        <taxon>Chitinophagales</taxon>
        <taxon>Chitinophagaceae</taxon>
        <taxon>Niabella</taxon>
    </lineage>
</organism>
<accession>A0A1G6LYJ9</accession>
<reference evidence="3" key="1">
    <citation type="submission" date="2016-10" db="EMBL/GenBank/DDBJ databases">
        <authorList>
            <person name="Varghese N."/>
            <person name="Submissions S."/>
        </authorList>
    </citation>
    <scope>NUCLEOTIDE SEQUENCE [LARGE SCALE GENOMIC DNA]</scope>
    <source>
        <strain evidence="3">DSM 25811 / CCM 8410 / LMG 26954 / E90</strain>
    </source>
</reference>
<gene>
    <name evidence="2" type="ORF">SAMN04487894_102500</name>
</gene>
<dbReference type="STRING" id="1285928.SAMN04487894_102500"/>
<keyword evidence="3" id="KW-1185">Reference proteome</keyword>
<dbReference type="AlphaFoldDB" id="A0A1G6LYJ9"/>